<reference evidence="3" key="3">
    <citation type="submission" date="2018-04" db="EMBL/GenBank/DDBJ databases">
        <authorList>
            <person name="Sheh A."/>
            <person name="Shen Z."/>
            <person name="Mannion A.J."/>
            <person name="Fox J.G."/>
        </authorList>
    </citation>
    <scope>NUCLEOTIDE SEQUENCE</scope>
    <source>
        <strain evidence="3">MIT 97-6194</strain>
    </source>
</reference>
<reference evidence="3 4" key="2">
    <citation type="journal article" date="2016" name="Infect. Immun.">
        <title>Helicobacter saguini, a Novel Helicobacter Isolated from Cotton-Top Tamarins with Ulcerative Colitis, Has Proinflammatory Properties and Induces Typhlocolitis and Dysplasia in Gnotobiotic IL-10-/- Mice.</title>
        <authorList>
            <person name="Shen Z."/>
            <person name="Mannion A."/>
            <person name="Whary M.T."/>
            <person name="Muthupalani S."/>
            <person name="Sheh A."/>
            <person name="Feng Y."/>
            <person name="Gong G."/>
            <person name="Vandamme P."/>
            <person name="Holcombe H.R."/>
            <person name="Paster B.J."/>
            <person name="Fox J.G."/>
        </authorList>
    </citation>
    <scope>NUCLEOTIDE SEQUENCE [LARGE SCALE GENOMIC DNA]</scope>
    <source>
        <strain evidence="3 4">MIT 97-6194</strain>
    </source>
</reference>
<reference evidence="2 5" key="4">
    <citation type="submission" date="2019-12" db="EMBL/GenBank/DDBJ databases">
        <title>Multi-Generational Helicobacter saguini Isolates.</title>
        <authorList>
            <person name="Mannion A."/>
            <person name="Shen Z."/>
            <person name="Fox J.G."/>
        </authorList>
    </citation>
    <scope>NUCLEOTIDE SEQUENCE [LARGE SCALE GENOMIC DNA]</scope>
    <source>
        <strain evidence="2">16-048</strain>
        <strain evidence="5">16-048 (F4)</strain>
    </source>
</reference>
<feature type="region of interest" description="Disordered" evidence="1">
    <location>
        <begin position="183"/>
        <end position="217"/>
    </location>
</feature>
<evidence type="ECO:0000313" key="2">
    <source>
        <dbReference type="EMBL" id="MWV70153.1"/>
    </source>
</evidence>
<reference evidence="3 4" key="1">
    <citation type="journal article" date="2014" name="Genome Announc.">
        <title>Draft genome sequences of eight enterohepatic helicobacter species isolated from both laboratory and wild rodents.</title>
        <authorList>
            <person name="Sheh A."/>
            <person name="Shen Z."/>
            <person name="Fox J.G."/>
        </authorList>
    </citation>
    <scope>NUCLEOTIDE SEQUENCE [LARGE SCALE GENOMIC DNA]</scope>
    <source>
        <strain evidence="3 4">MIT 97-6194</strain>
    </source>
</reference>
<accession>A0A347VQG7</accession>
<name>A0A347VQG7_9HELI</name>
<evidence type="ECO:0000313" key="5">
    <source>
        <dbReference type="Proteomes" id="UP000477070"/>
    </source>
</evidence>
<dbReference type="Proteomes" id="UP000477070">
    <property type="component" value="Unassembled WGS sequence"/>
</dbReference>
<dbReference type="EMBL" id="JRMP02000012">
    <property type="protein sequence ID" value="TLD93720.1"/>
    <property type="molecule type" value="Genomic_DNA"/>
</dbReference>
<dbReference type="Proteomes" id="UP000029714">
    <property type="component" value="Unassembled WGS sequence"/>
</dbReference>
<evidence type="ECO:0000313" key="4">
    <source>
        <dbReference type="Proteomes" id="UP000029714"/>
    </source>
</evidence>
<proteinExistence type="predicted"/>
<protein>
    <submittedName>
        <fullName evidence="3">Uncharacterized protein</fullName>
    </submittedName>
</protein>
<sequence length="468" mass="53774">MKLKSYDFYNIIESRFCKDLDFMWGFVKSKLKDSIKLASLESRFYKTIEYNNLDFKKNIESNILNKGNSQGQIFFRFQSPTHSHPLKYKENLSLRISTNKQDYKERLGNIESRFYQNIENNNLDSKKLEIIESNIIQNSHSHFLAQSIPTRPPFFKINIKSATANFDNAQDYIESSNLNSKKLQNLDSKNIKEPTPQPPSTREGGYSPSTFKERKSTIKDIESKIKDSKKNKIDVSLTLNMTKKIESRFYKNTESTNLYSKKIIESKIIKSVDCHENSCENSCNDSKDSIKNTESKKANLDFKNKRIKTSSDSLTINGDVRSTNLVSPPVAQCQKSGNNARSSAGVRFFAKRQISGARPLVEKKAAAFFGLRGAGWGLRFFCAMCKNTSHNDILKNSDFGKVDSIESKKADSKEKLGKLESRFYKNTESSNLYSKKVMEFNLQDSIKVSNLESRFYKTYEIYNYKKAV</sequence>
<keyword evidence="4" id="KW-1185">Reference proteome</keyword>
<dbReference type="OrthoDB" id="5295945at2"/>
<dbReference type="STRING" id="1548018.LS64_08180"/>
<organism evidence="3 4">
    <name type="scientific">Helicobacter saguini</name>
    <dbReference type="NCBI Taxonomy" id="1548018"/>
    <lineage>
        <taxon>Bacteria</taxon>
        <taxon>Pseudomonadati</taxon>
        <taxon>Campylobacterota</taxon>
        <taxon>Epsilonproteobacteria</taxon>
        <taxon>Campylobacterales</taxon>
        <taxon>Helicobacteraceae</taxon>
        <taxon>Helicobacter</taxon>
    </lineage>
</organism>
<dbReference type="AlphaFoldDB" id="A0A347VQG7"/>
<gene>
    <name evidence="2" type="ORF">DCO61_09125</name>
    <name evidence="3" type="ORF">LS64_007975</name>
</gene>
<evidence type="ECO:0000256" key="1">
    <source>
        <dbReference type="SAM" id="MobiDB-lite"/>
    </source>
</evidence>
<evidence type="ECO:0000313" key="3">
    <source>
        <dbReference type="EMBL" id="TLD93720.1"/>
    </source>
</evidence>
<dbReference type="EMBL" id="QBIU01000002">
    <property type="protein sequence ID" value="MWV70153.1"/>
    <property type="molecule type" value="Genomic_DNA"/>
</dbReference>
<comment type="caution">
    <text evidence="3">The sequence shown here is derived from an EMBL/GenBank/DDBJ whole genome shotgun (WGS) entry which is preliminary data.</text>
</comment>
<dbReference type="RefSeq" id="WP_034572161.1">
    <property type="nucleotide sequence ID" value="NZ_JRMP02000012.1"/>
</dbReference>